<reference evidence="2 3" key="1">
    <citation type="journal article" date="2020" name="Cell">
        <title>Large-Scale Comparative Analyses of Tick Genomes Elucidate Their Genetic Diversity and Vector Capacities.</title>
        <authorList>
            <consortium name="Tick Genome and Microbiome Consortium (TIGMIC)"/>
            <person name="Jia N."/>
            <person name="Wang J."/>
            <person name="Shi W."/>
            <person name="Du L."/>
            <person name="Sun Y."/>
            <person name="Zhan W."/>
            <person name="Jiang J.F."/>
            <person name="Wang Q."/>
            <person name="Zhang B."/>
            <person name="Ji P."/>
            <person name="Bell-Sakyi L."/>
            <person name="Cui X.M."/>
            <person name="Yuan T.T."/>
            <person name="Jiang B.G."/>
            <person name="Yang W.F."/>
            <person name="Lam T.T."/>
            <person name="Chang Q.C."/>
            <person name="Ding S.J."/>
            <person name="Wang X.J."/>
            <person name="Zhu J.G."/>
            <person name="Ruan X.D."/>
            <person name="Zhao L."/>
            <person name="Wei J.T."/>
            <person name="Ye R.Z."/>
            <person name="Que T.C."/>
            <person name="Du C.H."/>
            <person name="Zhou Y.H."/>
            <person name="Cheng J.X."/>
            <person name="Dai P.F."/>
            <person name="Guo W.B."/>
            <person name="Han X.H."/>
            <person name="Huang E.J."/>
            <person name="Li L.F."/>
            <person name="Wei W."/>
            <person name="Gao Y.C."/>
            <person name="Liu J.Z."/>
            <person name="Shao H.Z."/>
            <person name="Wang X."/>
            <person name="Wang C.C."/>
            <person name="Yang T.C."/>
            <person name="Huo Q.B."/>
            <person name="Li W."/>
            <person name="Chen H.Y."/>
            <person name="Chen S.E."/>
            <person name="Zhou L.G."/>
            <person name="Ni X.B."/>
            <person name="Tian J.H."/>
            <person name="Sheng Y."/>
            <person name="Liu T."/>
            <person name="Pan Y.S."/>
            <person name="Xia L.Y."/>
            <person name="Li J."/>
            <person name="Zhao F."/>
            <person name="Cao W.C."/>
        </authorList>
    </citation>
    <scope>NUCLEOTIDE SEQUENCE [LARGE SCALE GENOMIC DNA]</scope>
    <source>
        <strain evidence="2">HaeL-2018</strain>
    </source>
</reference>
<dbReference type="PROSITE" id="PS00455">
    <property type="entry name" value="AMP_BINDING"/>
    <property type="match status" value="1"/>
</dbReference>
<organism evidence="2 3">
    <name type="scientific">Haemaphysalis longicornis</name>
    <name type="common">Bush tick</name>
    <dbReference type="NCBI Taxonomy" id="44386"/>
    <lineage>
        <taxon>Eukaryota</taxon>
        <taxon>Metazoa</taxon>
        <taxon>Ecdysozoa</taxon>
        <taxon>Arthropoda</taxon>
        <taxon>Chelicerata</taxon>
        <taxon>Arachnida</taxon>
        <taxon>Acari</taxon>
        <taxon>Parasitiformes</taxon>
        <taxon>Ixodida</taxon>
        <taxon>Ixodoidea</taxon>
        <taxon>Ixodidae</taxon>
        <taxon>Haemaphysalinae</taxon>
        <taxon>Haemaphysalis</taxon>
    </lineage>
</organism>
<dbReference type="OrthoDB" id="10253869at2759"/>
<sequence>MLHFIIPHRLNIENYAHAKENGGFLSVMEPAKNEATTSSVLGQFIFLFGRCRLALFSVKRPVFISTSAFAQLDAKDFREVPVADPRNTLVGLLYTSGTTGMPKGVEVSHHSFVAHMVQSR</sequence>
<comment type="caution">
    <text evidence="2">The sequence shown here is derived from an EMBL/GenBank/DDBJ whole genome shotgun (WGS) entry which is preliminary data.</text>
</comment>
<keyword evidence="3" id="KW-1185">Reference proteome</keyword>
<dbReference type="InterPro" id="IPR020845">
    <property type="entry name" value="AMP-binding_CS"/>
</dbReference>
<dbReference type="Pfam" id="PF00501">
    <property type="entry name" value="AMP-binding"/>
    <property type="match status" value="1"/>
</dbReference>
<dbReference type="SUPFAM" id="SSF56801">
    <property type="entry name" value="Acetyl-CoA synthetase-like"/>
    <property type="match status" value="1"/>
</dbReference>
<dbReference type="VEuPathDB" id="VectorBase:HLOH_047255"/>
<dbReference type="AlphaFoldDB" id="A0A9J6HBY1"/>
<proteinExistence type="predicted"/>
<feature type="domain" description="AMP-dependent synthetase/ligase" evidence="1">
    <location>
        <begin position="74"/>
        <end position="118"/>
    </location>
</feature>
<dbReference type="Gene3D" id="3.40.50.980">
    <property type="match status" value="2"/>
</dbReference>
<dbReference type="EMBL" id="JABSTR010002749">
    <property type="protein sequence ID" value="KAH9384602.1"/>
    <property type="molecule type" value="Genomic_DNA"/>
</dbReference>
<evidence type="ECO:0000259" key="1">
    <source>
        <dbReference type="Pfam" id="PF00501"/>
    </source>
</evidence>
<protein>
    <recommendedName>
        <fullName evidence="1">AMP-dependent synthetase/ligase domain-containing protein</fullName>
    </recommendedName>
</protein>
<dbReference type="InterPro" id="IPR000873">
    <property type="entry name" value="AMP-dep_synth/lig_dom"/>
</dbReference>
<evidence type="ECO:0000313" key="2">
    <source>
        <dbReference type="EMBL" id="KAH9384602.1"/>
    </source>
</evidence>
<name>A0A9J6HBY1_HAELO</name>
<gene>
    <name evidence="2" type="ORF">HPB48_026611</name>
</gene>
<evidence type="ECO:0000313" key="3">
    <source>
        <dbReference type="Proteomes" id="UP000821853"/>
    </source>
</evidence>
<dbReference type="Proteomes" id="UP000821853">
    <property type="component" value="Unassembled WGS sequence"/>
</dbReference>
<accession>A0A9J6HBY1</accession>